<protein>
    <submittedName>
        <fullName evidence="3">Uncharacterized protein</fullName>
    </submittedName>
</protein>
<dbReference type="AlphaFoldDB" id="A0AAW1WC31"/>
<dbReference type="InterPro" id="IPR045884">
    <property type="entry name" value="At5g59350-like"/>
</dbReference>
<organism evidence="3 4">
    <name type="scientific">Rubus argutus</name>
    <name type="common">Southern blackberry</name>
    <dbReference type="NCBI Taxonomy" id="59490"/>
    <lineage>
        <taxon>Eukaryota</taxon>
        <taxon>Viridiplantae</taxon>
        <taxon>Streptophyta</taxon>
        <taxon>Embryophyta</taxon>
        <taxon>Tracheophyta</taxon>
        <taxon>Spermatophyta</taxon>
        <taxon>Magnoliopsida</taxon>
        <taxon>eudicotyledons</taxon>
        <taxon>Gunneridae</taxon>
        <taxon>Pentapetalae</taxon>
        <taxon>rosids</taxon>
        <taxon>fabids</taxon>
        <taxon>Rosales</taxon>
        <taxon>Rosaceae</taxon>
        <taxon>Rosoideae</taxon>
        <taxon>Rosoideae incertae sedis</taxon>
        <taxon>Rubus</taxon>
    </lineage>
</organism>
<accession>A0AAW1WC31</accession>
<keyword evidence="2" id="KW-0812">Transmembrane</keyword>
<evidence type="ECO:0000313" key="4">
    <source>
        <dbReference type="Proteomes" id="UP001457282"/>
    </source>
</evidence>
<feature type="region of interest" description="Disordered" evidence="1">
    <location>
        <begin position="165"/>
        <end position="189"/>
    </location>
</feature>
<comment type="caution">
    <text evidence="3">The sequence shown here is derived from an EMBL/GenBank/DDBJ whole genome shotgun (WGS) entry which is preliminary data.</text>
</comment>
<name>A0AAW1WC31_RUBAR</name>
<feature type="transmembrane region" description="Helical" evidence="2">
    <location>
        <begin position="12"/>
        <end position="33"/>
    </location>
</feature>
<sequence length="189" mass="21119">MNGSLSNLGTALTLVIAVSILVALVAQIFYILWRRRNLHNRSVPEDTESVLALESSSSQSSGIFSFFLCWKNQSRIEPQEAHNNPAPNRNDVQELDDIIKWQALFGSSRLLFTIEEEEREGLDSETTYSSCAEKEVKTTTKVYLEECYGVPDVAVTVVSIEVDEESTTPFETPCASPTYYTPSPSPTRE</sequence>
<dbReference type="PANTHER" id="PTHR34054:SF4">
    <property type="entry name" value="PROTEIN, PUTATIVE-RELATED"/>
    <property type="match status" value="1"/>
</dbReference>
<dbReference type="Proteomes" id="UP001457282">
    <property type="component" value="Unassembled WGS sequence"/>
</dbReference>
<dbReference type="EMBL" id="JBEDUW010000006">
    <property type="protein sequence ID" value="KAK9921426.1"/>
    <property type="molecule type" value="Genomic_DNA"/>
</dbReference>
<reference evidence="3 4" key="1">
    <citation type="journal article" date="2023" name="G3 (Bethesda)">
        <title>A chromosome-length genome assembly and annotation of blackberry (Rubus argutus, cv. 'Hillquist').</title>
        <authorList>
            <person name="Bruna T."/>
            <person name="Aryal R."/>
            <person name="Dudchenko O."/>
            <person name="Sargent D.J."/>
            <person name="Mead D."/>
            <person name="Buti M."/>
            <person name="Cavallini A."/>
            <person name="Hytonen T."/>
            <person name="Andres J."/>
            <person name="Pham M."/>
            <person name="Weisz D."/>
            <person name="Mascagni F."/>
            <person name="Usai G."/>
            <person name="Natali L."/>
            <person name="Bassil N."/>
            <person name="Fernandez G.E."/>
            <person name="Lomsadze A."/>
            <person name="Armour M."/>
            <person name="Olukolu B."/>
            <person name="Poorten T."/>
            <person name="Britton C."/>
            <person name="Davik J."/>
            <person name="Ashrafi H."/>
            <person name="Aiden E.L."/>
            <person name="Borodovsky M."/>
            <person name="Worthington M."/>
        </authorList>
    </citation>
    <scope>NUCLEOTIDE SEQUENCE [LARGE SCALE GENOMIC DNA]</scope>
    <source>
        <strain evidence="3">PI 553951</strain>
    </source>
</reference>
<gene>
    <name evidence="3" type="ORF">M0R45_029935</name>
</gene>
<keyword evidence="4" id="KW-1185">Reference proteome</keyword>
<dbReference type="PANTHER" id="PTHR34054">
    <property type="entry name" value="EXPRESSED PROTEIN"/>
    <property type="match status" value="1"/>
</dbReference>
<evidence type="ECO:0000313" key="3">
    <source>
        <dbReference type="EMBL" id="KAK9921426.1"/>
    </source>
</evidence>
<evidence type="ECO:0000256" key="1">
    <source>
        <dbReference type="SAM" id="MobiDB-lite"/>
    </source>
</evidence>
<keyword evidence="2" id="KW-1133">Transmembrane helix</keyword>
<keyword evidence="2" id="KW-0472">Membrane</keyword>
<evidence type="ECO:0000256" key="2">
    <source>
        <dbReference type="SAM" id="Phobius"/>
    </source>
</evidence>
<proteinExistence type="predicted"/>